<dbReference type="Ensembl" id="ENSDCDT00010028902.1">
    <property type="protein sequence ID" value="ENSDCDP00010023627.1"/>
    <property type="gene ID" value="ENSDCDG00010014663.1"/>
</dbReference>
<dbReference type="GeneTree" id="ENSGT00950000182893"/>
<sequence>RKNDDSSEFTDSVQFQRKPPPASDKSEAEQAYASSPVTATSGLNQTHMVCLPKVAEKLRLVWKRAEHIQPLDGQTALVDAFNAFPYPTFQETSALALQCSLELEQVRVWFMMQRVRYGISWAEEDIQETRRKLQLLHAEEVEEEQLEEVTENWGIGLEEEDEDEEEEEMMRAFGASETMIRERRQAYAQASFGTFSLSSSQNQPRQPCLKQTPDQPHQSPAQPQPHCPPTQDIHQSVPTMQQGRVRSKKSKAQLMMLRRSFVRNNWPSDNEVQRLQATTGLGRHNIRKWFADSRYQLRRSGARWHDKHDLSSASLRSANSIPRSKDYKWRRTPKHLQGKSFSSSQWPGSSRPGAEIEVELNEEDGMMAMFNRTKEENSEVNVDGTYLSVNGHSTAFSSASSAIPSNSFLEKKKRKKTLEQTEILRRSFLKCQWPSPEQYQRLEQLTGLPRTQIIHWFGDTRYAVKHSRLRWINSDERQHIAAGLKQQQVDGGRQWGGRRQPPEALGSTPPYTNHGPASSISGGAEAGSIKLDCPCQWWFSSQVSMSLVVIAFWFISVCKFTTFAADTISFPLNLSLDETEWLRY</sequence>
<dbReference type="InterPro" id="IPR009057">
    <property type="entry name" value="Homeodomain-like_sf"/>
</dbReference>
<feature type="DNA-binding region" description="Homeobox" evidence="5">
    <location>
        <begin position="409"/>
        <end position="468"/>
    </location>
</feature>
<evidence type="ECO:0000256" key="7">
    <source>
        <dbReference type="SAM" id="MobiDB-lite"/>
    </source>
</evidence>
<evidence type="ECO:0000256" key="1">
    <source>
        <dbReference type="ARBA" id="ARBA00004123"/>
    </source>
</evidence>
<keyword evidence="3 5" id="KW-0371">Homeobox</keyword>
<dbReference type="GO" id="GO:0000981">
    <property type="term" value="F:DNA-binding transcription factor activity, RNA polymerase II-specific"/>
    <property type="evidence" value="ECO:0007669"/>
    <property type="project" value="TreeGrafter"/>
</dbReference>
<feature type="DNA-binding region" description="Homeobox" evidence="5">
    <location>
        <begin position="79"/>
        <end position="121"/>
    </location>
</feature>
<feature type="DNA-binding region" description="Homeobox" evidence="5">
    <location>
        <begin position="242"/>
        <end position="301"/>
    </location>
</feature>
<dbReference type="InterPro" id="IPR001356">
    <property type="entry name" value="HD"/>
</dbReference>
<feature type="region of interest" description="Disordered" evidence="7">
    <location>
        <begin position="195"/>
        <end position="246"/>
    </location>
</feature>
<evidence type="ECO:0000256" key="3">
    <source>
        <dbReference type="ARBA" id="ARBA00023155"/>
    </source>
</evidence>
<dbReference type="Proteomes" id="UP000694580">
    <property type="component" value="Chromosome 1"/>
</dbReference>
<reference evidence="9" key="2">
    <citation type="submission" date="2025-08" db="UniProtKB">
        <authorList>
            <consortium name="Ensembl"/>
        </authorList>
    </citation>
    <scope>IDENTIFICATION</scope>
</reference>
<feature type="domain" description="Homeobox" evidence="8">
    <location>
        <begin position="77"/>
        <end position="120"/>
    </location>
</feature>
<evidence type="ECO:0000256" key="5">
    <source>
        <dbReference type="PROSITE-ProRule" id="PRU00108"/>
    </source>
</evidence>
<evidence type="ECO:0000256" key="2">
    <source>
        <dbReference type="ARBA" id="ARBA00023125"/>
    </source>
</evidence>
<feature type="domain" description="Homeobox" evidence="8">
    <location>
        <begin position="407"/>
        <end position="467"/>
    </location>
</feature>
<feature type="region of interest" description="Disordered" evidence="7">
    <location>
        <begin position="483"/>
        <end position="519"/>
    </location>
</feature>
<organism evidence="9 10">
    <name type="scientific">Denticeps clupeoides</name>
    <name type="common">denticle herring</name>
    <dbReference type="NCBI Taxonomy" id="299321"/>
    <lineage>
        <taxon>Eukaryota</taxon>
        <taxon>Metazoa</taxon>
        <taxon>Chordata</taxon>
        <taxon>Craniata</taxon>
        <taxon>Vertebrata</taxon>
        <taxon>Euteleostomi</taxon>
        <taxon>Actinopterygii</taxon>
        <taxon>Neopterygii</taxon>
        <taxon>Teleostei</taxon>
        <taxon>Clupei</taxon>
        <taxon>Clupeiformes</taxon>
        <taxon>Denticipitoidei</taxon>
        <taxon>Denticipitidae</taxon>
        <taxon>Denticeps</taxon>
    </lineage>
</organism>
<proteinExistence type="predicted"/>
<dbReference type="GO" id="GO:0005634">
    <property type="term" value="C:nucleus"/>
    <property type="evidence" value="ECO:0007669"/>
    <property type="project" value="UniProtKB-SubCell"/>
</dbReference>
<feature type="region of interest" description="Disordered" evidence="7">
    <location>
        <begin position="1"/>
        <end position="32"/>
    </location>
</feature>
<dbReference type="AlphaFoldDB" id="A0AAY4BSZ4"/>
<evidence type="ECO:0000259" key="8">
    <source>
        <dbReference type="PROSITE" id="PS50071"/>
    </source>
</evidence>
<keyword evidence="10" id="KW-1185">Reference proteome</keyword>
<evidence type="ECO:0000256" key="4">
    <source>
        <dbReference type="ARBA" id="ARBA00023242"/>
    </source>
</evidence>
<feature type="compositionally biased region" description="Polar residues" evidence="7">
    <location>
        <begin position="195"/>
        <end position="205"/>
    </location>
</feature>
<feature type="compositionally biased region" description="Polar residues" evidence="7">
    <location>
        <begin position="232"/>
        <end position="244"/>
    </location>
</feature>
<evidence type="ECO:0000313" key="10">
    <source>
        <dbReference type="Proteomes" id="UP000694580"/>
    </source>
</evidence>
<comment type="subcellular location">
    <subcellularLocation>
        <location evidence="1 5 6">Nucleus</location>
    </subcellularLocation>
</comment>
<dbReference type="GO" id="GO:0003677">
    <property type="term" value="F:DNA binding"/>
    <property type="evidence" value="ECO:0007669"/>
    <property type="project" value="UniProtKB-UniRule"/>
</dbReference>
<accession>A0AAY4BSZ4</accession>
<keyword evidence="4 5" id="KW-0539">Nucleus</keyword>
<evidence type="ECO:0000313" key="9">
    <source>
        <dbReference type="Ensembl" id="ENSDCDP00010023627.1"/>
    </source>
</evidence>
<dbReference type="Pfam" id="PF00046">
    <property type="entry name" value="Homeodomain"/>
    <property type="match status" value="3"/>
</dbReference>
<dbReference type="SMART" id="SM00389">
    <property type="entry name" value="HOX"/>
    <property type="match status" value="3"/>
</dbReference>
<name>A0AAY4BSZ4_9TELE</name>
<dbReference type="PROSITE" id="PS50071">
    <property type="entry name" value="HOMEOBOX_2"/>
    <property type="match status" value="3"/>
</dbReference>
<keyword evidence="2 5" id="KW-0238">DNA-binding</keyword>
<dbReference type="PANTHER" id="PTHR15467:SF10">
    <property type="entry name" value="HOMEOBOX AND LEUCINE ZIPPER ENCODING B-RELATED"/>
    <property type="match status" value="1"/>
</dbReference>
<dbReference type="CDD" id="cd00086">
    <property type="entry name" value="homeodomain"/>
    <property type="match status" value="3"/>
</dbReference>
<dbReference type="PANTHER" id="PTHR15467">
    <property type="entry name" value="ZINC-FINGERS AND HOMEOBOXES RELATED"/>
    <property type="match status" value="1"/>
</dbReference>
<evidence type="ECO:0000256" key="6">
    <source>
        <dbReference type="RuleBase" id="RU000682"/>
    </source>
</evidence>
<dbReference type="SUPFAM" id="SSF46689">
    <property type="entry name" value="Homeodomain-like"/>
    <property type="match status" value="3"/>
</dbReference>
<protein>
    <recommendedName>
        <fullName evidence="8">Homeobox domain-containing protein</fullName>
    </recommendedName>
</protein>
<feature type="domain" description="Homeobox" evidence="8">
    <location>
        <begin position="240"/>
        <end position="300"/>
    </location>
</feature>
<dbReference type="Gene3D" id="1.10.10.60">
    <property type="entry name" value="Homeodomain-like"/>
    <property type="match status" value="3"/>
</dbReference>
<reference evidence="9" key="3">
    <citation type="submission" date="2025-09" db="UniProtKB">
        <authorList>
            <consortium name="Ensembl"/>
        </authorList>
    </citation>
    <scope>IDENTIFICATION</scope>
</reference>
<reference evidence="9 10" key="1">
    <citation type="submission" date="2020-06" db="EMBL/GenBank/DDBJ databases">
        <authorList>
            <consortium name="Wellcome Sanger Institute Data Sharing"/>
        </authorList>
    </citation>
    <scope>NUCLEOTIDE SEQUENCE [LARGE SCALE GENOMIC DNA]</scope>
</reference>